<evidence type="ECO:0000256" key="1">
    <source>
        <dbReference type="SAM" id="MobiDB-lite"/>
    </source>
</evidence>
<reference evidence="2 3" key="1">
    <citation type="submission" date="2020-02" db="EMBL/GenBank/DDBJ databases">
        <title>Whole genome shotgun sequence of Streptomyces diastaticus subsp. diastaticus NBRC 13412.</title>
        <authorList>
            <person name="Ichikawa N."/>
            <person name="Komaki H."/>
            <person name="Tamura T."/>
        </authorList>
    </citation>
    <scope>NUCLEOTIDE SEQUENCE [LARGE SCALE GENOMIC DNA]</scope>
    <source>
        <strain evidence="2 3">NBRC 13412</strain>
    </source>
</reference>
<keyword evidence="3" id="KW-1185">Reference proteome</keyword>
<protein>
    <recommendedName>
        <fullName evidence="4">DUF397 domain-containing protein</fullName>
    </recommendedName>
</protein>
<organism evidence="2 3">
    <name type="scientific">Streptomyces diastaticus subsp. diastaticus</name>
    <dbReference type="NCBI Taxonomy" id="68040"/>
    <lineage>
        <taxon>Bacteria</taxon>
        <taxon>Bacillati</taxon>
        <taxon>Actinomycetota</taxon>
        <taxon>Actinomycetes</taxon>
        <taxon>Kitasatosporales</taxon>
        <taxon>Streptomycetaceae</taxon>
        <taxon>Streptomyces</taxon>
        <taxon>Streptomyces diastaticus group</taxon>
    </lineage>
</organism>
<gene>
    <name evidence="2" type="ORF">Sdia_52020</name>
</gene>
<dbReference type="Proteomes" id="UP000472710">
    <property type="component" value="Unassembled WGS sequence"/>
</dbReference>
<evidence type="ECO:0008006" key="4">
    <source>
        <dbReference type="Google" id="ProtNLM"/>
    </source>
</evidence>
<proteinExistence type="predicted"/>
<dbReference type="EMBL" id="BLLN01000005">
    <property type="protein sequence ID" value="GFH74434.1"/>
    <property type="molecule type" value="Genomic_DNA"/>
</dbReference>
<evidence type="ECO:0000313" key="3">
    <source>
        <dbReference type="Proteomes" id="UP000472710"/>
    </source>
</evidence>
<evidence type="ECO:0000313" key="2">
    <source>
        <dbReference type="EMBL" id="GFH74434.1"/>
    </source>
</evidence>
<accession>A0ABQ1CW19</accession>
<sequence length="126" mass="13173">MSTAYGRCRFSRRTPCLAGMVKAPRLDPLGHGGCLCGVSGHSMRKVSLDRDVRSAPGAGQRRLAAMDSCLRAPPSRDSRRVPTGAARPSAFPGHAGRGGTARQGADVPVTYKETARGGPAVQIVEC</sequence>
<name>A0ABQ1CW19_STRDI</name>
<comment type="caution">
    <text evidence="2">The sequence shown here is derived from an EMBL/GenBank/DDBJ whole genome shotgun (WGS) entry which is preliminary data.</text>
</comment>
<feature type="region of interest" description="Disordered" evidence="1">
    <location>
        <begin position="51"/>
        <end position="106"/>
    </location>
</feature>